<gene>
    <name evidence="2" type="ORF">H8Z83_03125</name>
</gene>
<protein>
    <recommendedName>
        <fullName evidence="4">Lipoprotein</fullName>
    </recommendedName>
</protein>
<evidence type="ECO:0000313" key="3">
    <source>
        <dbReference type="Proteomes" id="UP000620327"/>
    </source>
</evidence>
<name>A0A923MI31_9FIRM</name>
<dbReference type="Proteomes" id="UP000620327">
    <property type="component" value="Unassembled WGS sequence"/>
</dbReference>
<evidence type="ECO:0008006" key="4">
    <source>
        <dbReference type="Google" id="ProtNLM"/>
    </source>
</evidence>
<accession>A0A923MI31</accession>
<sequence length="103" mass="11629">MKKLLICLALLCIFPLIFSACFSKQNGGSDDPGDFADHGGAPMEFQHFSLSESGMSAQSYVYEGYKTETGVHLEHFIRSEYWDNTVSGNVSRHYRKSPRCERV</sequence>
<evidence type="ECO:0000256" key="1">
    <source>
        <dbReference type="SAM" id="SignalP"/>
    </source>
</evidence>
<proteinExistence type="predicted"/>
<reference evidence="2" key="1">
    <citation type="submission" date="2020-08" db="EMBL/GenBank/DDBJ databases">
        <title>Genome public.</title>
        <authorList>
            <person name="Liu C."/>
            <person name="Sun Q."/>
        </authorList>
    </citation>
    <scope>NUCLEOTIDE SEQUENCE</scope>
    <source>
        <strain evidence="2">BX15</strain>
    </source>
</reference>
<keyword evidence="3" id="KW-1185">Reference proteome</keyword>
<organism evidence="2 3">
    <name type="scientific">Dysosmobacter segnis</name>
    <dbReference type="NCBI Taxonomy" id="2763042"/>
    <lineage>
        <taxon>Bacteria</taxon>
        <taxon>Bacillati</taxon>
        <taxon>Bacillota</taxon>
        <taxon>Clostridia</taxon>
        <taxon>Eubacteriales</taxon>
        <taxon>Oscillospiraceae</taxon>
        <taxon>Dysosmobacter</taxon>
    </lineage>
</organism>
<feature type="chain" id="PRO_5039390647" description="Lipoprotein" evidence="1">
    <location>
        <begin position="20"/>
        <end position="103"/>
    </location>
</feature>
<evidence type="ECO:0000313" key="2">
    <source>
        <dbReference type="EMBL" id="MBC5769337.1"/>
    </source>
</evidence>
<keyword evidence="1" id="KW-0732">Signal</keyword>
<comment type="caution">
    <text evidence="2">The sequence shown here is derived from an EMBL/GenBank/DDBJ whole genome shotgun (WGS) entry which is preliminary data.</text>
</comment>
<dbReference type="EMBL" id="JACOQI010000002">
    <property type="protein sequence ID" value="MBC5769337.1"/>
    <property type="molecule type" value="Genomic_DNA"/>
</dbReference>
<dbReference type="PROSITE" id="PS51257">
    <property type="entry name" value="PROKAR_LIPOPROTEIN"/>
    <property type="match status" value="1"/>
</dbReference>
<dbReference type="RefSeq" id="WP_187013712.1">
    <property type="nucleotide sequence ID" value="NZ_JACOQI010000002.1"/>
</dbReference>
<dbReference type="AlphaFoldDB" id="A0A923MI31"/>
<feature type="signal peptide" evidence="1">
    <location>
        <begin position="1"/>
        <end position="19"/>
    </location>
</feature>